<proteinExistence type="predicted"/>
<reference evidence="1 2" key="1">
    <citation type="journal article" date="2019" name="Genome Biol. Evol.">
        <title>Day and night: Metabolic profiles and evolutionary relationships of six axenic non-marine cyanobacteria.</title>
        <authorList>
            <person name="Will S.E."/>
            <person name="Henke P."/>
            <person name="Boedeker C."/>
            <person name="Huang S."/>
            <person name="Brinkmann H."/>
            <person name="Rohde M."/>
            <person name="Jarek M."/>
            <person name="Friedl T."/>
            <person name="Seufert S."/>
            <person name="Schumacher M."/>
            <person name="Overmann J."/>
            <person name="Neumann-Schaal M."/>
            <person name="Petersen J."/>
        </authorList>
    </citation>
    <scope>NUCLEOTIDE SEQUENCE [LARGE SCALE GENOMIC DNA]</scope>
    <source>
        <strain evidence="1 2">PCC 6912</strain>
    </source>
</reference>
<sequence>MVLLINKNIMAIITMATMQRVKFEYINTLYLYNLWLFTRFHNWKFKLNSSKKQSGILQSFSDQ</sequence>
<dbReference type="Proteomes" id="UP000268857">
    <property type="component" value="Unassembled WGS sequence"/>
</dbReference>
<dbReference type="EMBL" id="RSCJ01000012">
    <property type="protein sequence ID" value="RUR79684.1"/>
    <property type="molecule type" value="Genomic_DNA"/>
</dbReference>
<name>A0A3S1FJD8_CHLFR</name>
<keyword evidence="2" id="KW-1185">Reference proteome</keyword>
<dbReference type="AlphaFoldDB" id="A0A3S1FJD8"/>
<gene>
    <name evidence="1" type="ORF">PCC6912_32200</name>
</gene>
<protein>
    <submittedName>
        <fullName evidence="1">Uncharacterized protein</fullName>
    </submittedName>
</protein>
<accession>A0A3S1FJD8</accession>
<organism evidence="1 2">
    <name type="scientific">Chlorogloeopsis fritschii PCC 6912</name>
    <dbReference type="NCBI Taxonomy" id="211165"/>
    <lineage>
        <taxon>Bacteria</taxon>
        <taxon>Bacillati</taxon>
        <taxon>Cyanobacteriota</taxon>
        <taxon>Cyanophyceae</taxon>
        <taxon>Nostocales</taxon>
        <taxon>Chlorogloeopsidaceae</taxon>
        <taxon>Chlorogloeopsis</taxon>
    </lineage>
</organism>
<evidence type="ECO:0000313" key="1">
    <source>
        <dbReference type="EMBL" id="RUR79684.1"/>
    </source>
</evidence>
<evidence type="ECO:0000313" key="2">
    <source>
        <dbReference type="Proteomes" id="UP000268857"/>
    </source>
</evidence>
<comment type="caution">
    <text evidence="1">The sequence shown here is derived from an EMBL/GenBank/DDBJ whole genome shotgun (WGS) entry which is preliminary data.</text>
</comment>